<accession>A0ABZ3EVQ9</accession>
<keyword evidence="2" id="KW-0328">Glycosyltransferase</keyword>
<keyword evidence="1" id="KW-0472">Membrane</keyword>
<proteinExistence type="predicted"/>
<organism evidence="2 3">
    <name type="scientific">Kineothrix sedimenti</name>
    <dbReference type="NCBI Taxonomy" id="3123317"/>
    <lineage>
        <taxon>Bacteria</taxon>
        <taxon>Bacillati</taxon>
        <taxon>Bacillota</taxon>
        <taxon>Clostridia</taxon>
        <taxon>Lachnospirales</taxon>
        <taxon>Lachnospiraceae</taxon>
        <taxon>Kineothrix</taxon>
    </lineage>
</organism>
<name>A0ABZ3EVQ9_9FIRM</name>
<protein>
    <submittedName>
        <fullName evidence="2">Glycosyltransferase family 39 protein</fullName>
        <ecNumber evidence="2">2.4.-.-</ecNumber>
    </submittedName>
</protein>
<keyword evidence="1" id="KW-1133">Transmembrane helix</keyword>
<feature type="transmembrane region" description="Helical" evidence="1">
    <location>
        <begin position="270"/>
        <end position="296"/>
    </location>
</feature>
<evidence type="ECO:0000256" key="1">
    <source>
        <dbReference type="SAM" id="Phobius"/>
    </source>
</evidence>
<dbReference type="EMBL" id="CP146256">
    <property type="protein sequence ID" value="XAH73468.1"/>
    <property type="molecule type" value="Genomic_DNA"/>
</dbReference>
<feature type="transmembrane region" description="Helical" evidence="1">
    <location>
        <begin position="84"/>
        <end position="101"/>
    </location>
</feature>
<keyword evidence="3" id="KW-1185">Reference proteome</keyword>
<feature type="transmembrane region" description="Helical" evidence="1">
    <location>
        <begin position="410"/>
        <end position="431"/>
    </location>
</feature>
<feature type="transmembrane region" description="Helical" evidence="1">
    <location>
        <begin position="343"/>
        <end position="363"/>
    </location>
</feature>
<feature type="transmembrane region" description="Helical" evidence="1">
    <location>
        <begin position="164"/>
        <end position="193"/>
    </location>
</feature>
<dbReference type="Proteomes" id="UP001451571">
    <property type="component" value="Chromosome"/>
</dbReference>
<feature type="transmembrane region" description="Helical" evidence="1">
    <location>
        <begin position="12"/>
        <end position="40"/>
    </location>
</feature>
<keyword evidence="2" id="KW-0808">Transferase</keyword>
<evidence type="ECO:0000313" key="3">
    <source>
        <dbReference type="Proteomes" id="UP001451571"/>
    </source>
</evidence>
<feature type="transmembrane region" description="Helical" evidence="1">
    <location>
        <begin position="61"/>
        <end position="78"/>
    </location>
</feature>
<feature type="transmembrane region" description="Helical" evidence="1">
    <location>
        <begin position="437"/>
        <end position="454"/>
    </location>
</feature>
<dbReference type="EC" id="2.4.-.-" evidence="2"/>
<feature type="transmembrane region" description="Helical" evidence="1">
    <location>
        <begin position="209"/>
        <end position="231"/>
    </location>
</feature>
<evidence type="ECO:0000313" key="2">
    <source>
        <dbReference type="EMBL" id="XAH73468.1"/>
    </source>
</evidence>
<sequence length="692" mass="80239">MEFKKFKNINKYQVGVFFLVLISLFIKIVISLNITGPVVFGDELLYRRRSMELIFLNKYTSTTYPLGYPLVISLAFLFDDNFYLVAKLINAILTTTVIFFTWKLCRLFLEEKYSLLCSFIATIFQWQYMSTPRIMSENLYFPLLILTLYLFMKTLQKNILTRRMILGILLVSLHLTRHITVVLLPVFILVWLIERYDGKWKISIKKDKIWGLCQIFLIYIIIYGIWAIYMINQLGDGQGFLDVLGVSISSGVGGESIKEYATLQSLGKMIVLYGSYTVLSLLFILPTCFLGVWNTVLGKYDLFVSKFILLVFLLTGALEVASIRHSWRMEYNYPDVFHILGRYIWCIGGLWAIVYFIFVTNKLMINSKLLIGCHIVSLVISIAATLVLITDSIFNLGSSFLGDFNTRDILYLKDIYIVVIVVYVIGLTLLIYNKSKYNMWTVCALIVVLLYGLIKSFTYADFEYDGIFGNQIEKFNDEYGLENYDYLVTDIPVNNLVWDIEFWTMNDDRPIVFYEDGIQMDMYYDRTYANYTKVELVKVEKFDKNKFGDRKGIILCEVDSNYVSKPYIQFEYKDKIYGIYDFPISLKDTDSLTIEQTYPDNITEGEGFNIQENGNSAMGIQTNLPKELFEVYINSEKVQDMATDENGLGAIILPDKYFENSGTLEIQLKLIKKEKFVEDILSNKVMIIISEK</sequence>
<feature type="transmembrane region" description="Helical" evidence="1">
    <location>
        <begin position="369"/>
        <end position="389"/>
    </location>
</feature>
<keyword evidence="1" id="KW-0812">Transmembrane</keyword>
<dbReference type="GO" id="GO:0016757">
    <property type="term" value="F:glycosyltransferase activity"/>
    <property type="evidence" value="ECO:0007669"/>
    <property type="project" value="UniProtKB-KW"/>
</dbReference>
<dbReference type="RefSeq" id="WP_342757072.1">
    <property type="nucleotide sequence ID" value="NZ_CP146256.1"/>
</dbReference>
<feature type="transmembrane region" description="Helical" evidence="1">
    <location>
        <begin position="302"/>
        <end position="322"/>
    </location>
</feature>
<feature type="transmembrane region" description="Helical" evidence="1">
    <location>
        <begin position="135"/>
        <end position="152"/>
    </location>
</feature>
<reference evidence="2 3" key="1">
    <citation type="submission" date="2024-02" db="EMBL/GenBank/DDBJ databases">
        <title>Bacterial strain from lacustrine sediment.</title>
        <authorList>
            <person name="Petit C."/>
            <person name="Fadhlaoui K."/>
        </authorList>
    </citation>
    <scope>NUCLEOTIDE SEQUENCE [LARGE SCALE GENOMIC DNA]</scope>
    <source>
        <strain evidence="2 3">IPX-CK</strain>
    </source>
</reference>
<gene>
    <name evidence="2" type="ORF">V6984_18500</name>
</gene>